<dbReference type="RefSeq" id="WP_154532486.1">
    <property type="nucleotide sequence ID" value="NZ_VUNG01000001.1"/>
</dbReference>
<gene>
    <name evidence="1" type="ORF">FYJ73_00425</name>
</gene>
<dbReference type="Pfam" id="PF13177">
    <property type="entry name" value="DNA_pol3_delta2"/>
    <property type="match status" value="1"/>
</dbReference>
<reference evidence="1 2" key="1">
    <citation type="submission" date="2019-08" db="EMBL/GenBank/DDBJ databases">
        <title>In-depth cultivation of the pig gut microbiome towards novel bacterial diversity and tailored functional studies.</title>
        <authorList>
            <person name="Wylensek D."/>
            <person name="Hitch T.C.A."/>
            <person name="Clavel T."/>
        </authorList>
    </citation>
    <scope>NUCLEOTIDE SEQUENCE [LARGE SCALE GENOMIC DNA]</scope>
    <source>
        <strain evidence="1 2">LKV-178-WT-2A</strain>
    </source>
</reference>
<dbReference type="EMBL" id="VUNG01000001">
    <property type="protein sequence ID" value="MST83165.1"/>
    <property type="molecule type" value="Genomic_DNA"/>
</dbReference>
<keyword evidence="2" id="KW-1185">Reference proteome</keyword>
<dbReference type="PANTHER" id="PTHR11669:SF8">
    <property type="entry name" value="DNA POLYMERASE III SUBUNIT DELTA"/>
    <property type="match status" value="1"/>
</dbReference>
<sequence length="381" mass="44434">MQSTEVIGQQEAWQRLMQLVDENRIPHALMFVGPQGSGKFALALAFASFLLGEPWNGKSMVDNEAMRRNAVAMLAKWQHPDLHFSFPIIKPKGTGSDHKMICDDFAKQWHEMLAKGPYFTMEQWMTMMGAENQQAVIFEAESDALSHRLYLKPTQGGYKVSVIWLPERMNLTCANKMLKLLEEPPQKTVFLLVSEEPERLLETIRSRVQRFDVHRIADEDIEQALVARRGLDEDTAHRVARSAMGSWLQALQELDAGNENRQFFDLFVMLMRKAYTRDLRELKSWSEAVATFGREKQRRMLVYFLYLVRENFMFNFRQPDLNYMTSEEEHFAQNFARFINERNVVEMGELLQLAHRNIGQNANAKIVFFDLAMKMIILLRR</sequence>
<dbReference type="GO" id="GO:0006261">
    <property type="term" value="P:DNA-templated DNA replication"/>
    <property type="evidence" value="ECO:0007669"/>
    <property type="project" value="TreeGrafter"/>
</dbReference>
<comment type="caution">
    <text evidence="1">The sequence shown here is derived from an EMBL/GenBank/DDBJ whole genome shotgun (WGS) entry which is preliminary data.</text>
</comment>
<proteinExistence type="predicted"/>
<dbReference type="InterPro" id="IPR050238">
    <property type="entry name" value="DNA_Rep/Repair_Clamp_Loader"/>
</dbReference>
<protein>
    <submittedName>
        <fullName evidence="1">DNA polymerase III subunit delta</fullName>
    </submittedName>
</protein>
<dbReference type="InterPro" id="IPR027417">
    <property type="entry name" value="P-loop_NTPase"/>
</dbReference>
<accession>A0A7K0KCJ9</accession>
<dbReference type="Gene3D" id="3.40.50.300">
    <property type="entry name" value="P-loop containing nucleotide triphosphate hydrolases"/>
    <property type="match status" value="1"/>
</dbReference>
<dbReference type="PANTHER" id="PTHR11669">
    <property type="entry name" value="REPLICATION FACTOR C / DNA POLYMERASE III GAMMA-TAU SUBUNIT"/>
    <property type="match status" value="1"/>
</dbReference>
<dbReference type="SUPFAM" id="SSF52540">
    <property type="entry name" value="P-loop containing nucleoside triphosphate hydrolases"/>
    <property type="match status" value="1"/>
</dbReference>
<evidence type="ECO:0000313" key="2">
    <source>
        <dbReference type="Proteomes" id="UP000438914"/>
    </source>
</evidence>
<evidence type="ECO:0000313" key="1">
    <source>
        <dbReference type="EMBL" id="MST83165.1"/>
    </source>
</evidence>
<dbReference type="AlphaFoldDB" id="A0A7K0KCJ9"/>
<organism evidence="1 2">
    <name type="scientific">Hallella mizrahii</name>
    <dbReference type="NCBI Taxonomy" id="2606637"/>
    <lineage>
        <taxon>Bacteria</taxon>
        <taxon>Pseudomonadati</taxon>
        <taxon>Bacteroidota</taxon>
        <taxon>Bacteroidia</taxon>
        <taxon>Bacteroidales</taxon>
        <taxon>Prevotellaceae</taxon>
        <taxon>Hallella</taxon>
    </lineage>
</organism>
<dbReference type="Proteomes" id="UP000438914">
    <property type="component" value="Unassembled WGS sequence"/>
</dbReference>
<name>A0A7K0KCJ9_9BACT</name>